<proteinExistence type="predicted"/>
<gene>
    <name evidence="1" type="ORF">BAN_0900035</name>
</gene>
<evidence type="ECO:0000313" key="1">
    <source>
        <dbReference type="EMBL" id="AHH09034.1"/>
    </source>
</evidence>
<accession>W5SPD4</accession>
<geneLocation type="plasmid" evidence="1">
    <name>unnamed</name>
</geneLocation>
<evidence type="ECO:0008006" key="2">
    <source>
        <dbReference type="Google" id="ProtNLM"/>
    </source>
</evidence>
<dbReference type="EMBL" id="CP005838">
    <property type="protein sequence ID" value="AHH09034.1"/>
    <property type="molecule type" value="Genomic_DNA"/>
</dbReference>
<dbReference type="HOGENOM" id="CLU_1052387_0_0_12"/>
<name>W5SPD4_BORAN</name>
<keyword evidence="1" id="KW-0614">Plasmid</keyword>
<dbReference type="AlphaFoldDB" id="W5SPD4"/>
<organism evidence="1">
    <name type="scientific">Borrelia anserina BA2</name>
    <dbReference type="NCBI Taxonomy" id="1313293"/>
    <lineage>
        <taxon>Bacteria</taxon>
        <taxon>Pseudomonadati</taxon>
        <taxon>Spirochaetota</taxon>
        <taxon>Spirochaetia</taxon>
        <taxon>Spirochaetales</taxon>
        <taxon>Borreliaceae</taxon>
        <taxon>Borrelia</taxon>
    </lineage>
</organism>
<protein>
    <recommendedName>
        <fullName evidence="2">Tetratricopeptide repeat family protein</fullName>
    </recommendedName>
</protein>
<reference evidence="1" key="1">
    <citation type="submission" date="2013-04" db="EMBL/GenBank/DDBJ databases">
        <title>Comparative Genomics of Relapsing Fever Spirochetes.</title>
        <authorList>
            <person name="Schwan T.G."/>
            <person name="Raffel S.J."/>
            <person name="Porcella S.F."/>
            <person name="Martens C.A."/>
            <person name="Bruno D.P."/>
            <person name="Rickefs S.M."/>
            <person name="Barbian K.B."/>
        </authorList>
    </citation>
    <scope>NUCLEOTIDE SEQUENCE</scope>
    <source>
        <strain evidence="1">BA2</strain>
        <plasmid evidence="1">unnamed</plasmid>
    </source>
</reference>
<sequence length="264" mass="31222">MWLGFCMLKLLLIFLVKISLYSFEKDIKIYIDKIESIHTKYCSGNFEFDFFAPDKIFKNELQKIENDVLIKYKRESVQYNYLNLLMSLVLCDVSYLINDPYKYNDLIQKLISNYNYAFEISFKKNIPSDYFRALGELAINLIPHDGSRLYSYFVNGKRHLEEALKRDGNNVRVFIPLSIFYTVRASNRDFYKVLLAKSYIDKAERVNLNDRQKYLLELVKSSFLIRINRRLEAAECLEKARAIFPNGNMAIFATEKLKKGNPFY</sequence>